<dbReference type="CDD" id="cd12091">
    <property type="entry name" value="FANCM_ID"/>
    <property type="match status" value="1"/>
</dbReference>
<dbReference type="PANTHER" id="PTHR14025:SF20">
    <property type="entry name" value="FANCONI ANEMIA GROUP M PROTEIN"/>
    <property type="match status" value="1"/>
</dbReference>
<dbReference type="CDD" id="cd18801">
    <property type="entry name" value="SF2_C_FANCM_Hef"/>
    <property type="match status" value="1"/>
</dbReference>
<keyword evidence="3" id="KW-0547">Nucleotide-binding</keyword>
<feature type="compositionally biased region" description="Low complexity" evidence="9">
    <location>
        <begin position="1178"/>
        <end position="1188"/>
    </location>
</feature>
<comment type="function">
    <text evidence="8">ATP-dependent DNA helicase involved in DNA damage repair by homologous recombination and in genome maintenance. Capable of unwinding D-loops. Plays a role in limiting crossover recombinants during mitotic DNA double-strand break (DSB) repair. Component of a FANCM-MHF complex which promotes gene conversion at blocked replication forks, probably by reversal of the stalled fork.</text>
</comment>
<feature type="domain" description="Helicase ATP-binding" evidence="10">
    <location>
        <begin position="258"/>
        <end position="414"/>
    </location>
</feature>
<dbReference type="GO" id="GO:0009378">
    <property type="term" value="F:four-way junction helicase activity"/>
    <property type="evidence" value="ECO:0007669"/>
    <property type="project" value="TreeGrafter"/>
</dbReference>
<name>A0A5K1JX47_9APHY</name>
<feature type="compositionally biased region" description="Basic residues" evidence="9">
    <location>
        <begin position="875"/>
        <end position="886"/>
    </location>
</feature>
<dbReference type="GO" id="GO:0036297">
    <property type="term" value="P:interstrand cross-link repair"/>
    <property type="evidence" value="ECO:0007669"/>
    <property type="project" value="TreeGrafter"/>
</dbReference>
<evidence type="ECO:0000259" key="11">
    <source>
        <dbReference type="PROSITE" id="PS51194"/>
    </source>
</evidence>
<dbReference type="EMBL" id="LR725794">
    <property type="protein sequence ID" value="VWO96633.1"/>
    <property type="molecule type" value="Genomic_DNA"/>
</dbReference>
<feature type="compositionally biased region" description="Polar residues" evidence="9">
    <location>
        <begin position="53"/>
        <end position="64"/>
    </location>
</feature>
<dbReference type="InterPro" id="IPR006935">
    <property type="entry name" value="Helicase/UvrB_N"/>
</dbReference>
<sequence>MDSDEYFGDDFDSSFLNEVNAIEAAHVAASAAATTHEPQPSGSKPVFKPATMSKPQCQAMSSIQLPPRPRSFMPRREPIPEGDDSSDHYFDDDPITLNDADCATLDAIAEGRGASRTWSASGDSILGPSGPSNLPDRRSHLMQRNLYGEIVRDVEPPKTASTTRPFQRTRSTLRQMPLPGLAKRSKQWDRTAYAKTGWRKPRPNPEKEKGKGRTSDNDDDDEPLEFEQFPAPEIPVGLAAKTWIYPLNKPKRDYQYNIVKKCLLENTLVALPTGLGKTFIAGVVMLNFYNWFPEGRVVFVAPTKPLVAQQIDACHKTCGIPGSAAAELTGNVAKDKRINATLLNDLIQGHVDPLDLVLIVIDEAHRGTGDYAYAQVVRYMMQHNPHHRILALTATPGGKPEAVQEIVDALHVSHIEIRSETDPDLKKYLHTKHEQEHFVEMTEDIIVLRDALSAVMVPIIKKVQGAGFLKNGNTLPTMLHPYRCQATLGEMSKARAPQYAMEMSIAMCYGFLKEIVDAQDDSNAKRNLRKSDGFKSLMNKFEEQAERGFAMHPKMDVLRTLLIDHFAQRLPDGAEENDAQPSESRAMVFVSFRQCVEEVVELLNKESPIIRAKAFIGQGTDKQGKKGYAQKEQLEVIEQFKAGKYNVLVSTSIGEEGLDIGEVDVIVCYDAQKTPIRMLQRIGRTGRKASGTVHVLLAKGREEHNWQKAQSSYAEVQHFIVRASDLEVYGDVDRLLPPDIEPECVEMEMEIEPYVREERTSRKGSHATGDSSKAKKQKRDDDPRRRMPDTAATGFVSVSELLVKGGATRKKTATRLTSMDWEHADEDDSDDADIEAGVFAPRRTKSTSEAESAKSKGKARGGKKALARSATIAGLRKKNSAPKKGKMQASLVEADLRLTDDTEDEAIERGPLSPPKPRSSGHKPVSRSPTLPAAFRSARSALQRSSSPDIPLNHSVIDITSTPGSPPTRSAAAMLDSSSPDRPLIRRRVLDSSSPERPLKSTLPKFDGDDEGGHRGASKPQEGLSSPPTPSVSALQSPPGENSMAWLIEDDEEPDLPLLSAPGPSRPKSSMPCLSDEPLFLDSSPVLRTSKLSSDDEPEFVDDPSPVSPPRHPPKKSGSSHKSDMGPPAIPLKSPSPAPVRPPKRKKLKFVDTAEAQYHNPWIDVEATHSGDEMSVGSSEPDVDSIVPDSDDRLFLEEPAETQMSPSYDQSAVYRRSLMTQAPGGDGPVFANRPVRRGPVSFRTGHGGPPRYRQSVTSSPHIPDEEDEYEFGSFVVDDDAEISFTNAPSSDS</sequence>
<accession>A0A5K1JX47</accession>
<dbReference type="Pfam" id="PF04851">
    <property type="entry name" value="ResIII"/>
    <property type="match status" value="1"/>
</dbReference>
<dbReference type="GO" id="GO:0000400">
    <property type="term" value="F:four-way junction DNA binding"/>
    <property type="evidence" value="ECO:0007669"/>
    <property type="project" value="TreeGrafter"/>
</dbReference>
<keyword evidence="6" id="KW-0067">ATP-binding</keyword>
<protein>
    <recommendedName>
        <fullName evidence="8">ATP-dependent DNA helicase</fullName>
        <ecNumber evidence="8">3.6.4.12</ecNumber>
    </recommendedName>
</protein>
<feature type="domain" description="Helicase C-terminal" evidence="11">
    <location>
        <begin position="569"/>
        <end position="729"/>
    </location>
</feature>
<evidence type="ECO:0000256" key="5">
    <source>
        <dbReference type="ARBA" id="ARBA00022806"/>
    </source>
</evidence>
<dbReference type="SMART" id="SM00490">
    <property type="entry name" value="HELICc"/>
    <property type="match status" value="1"/>
</dbReference>
<dbReference type="PANTHER" id="PTHR14025">
    <property type="entry name" value="FANCONI ANEMIA GROUP M FANCM FAMILY MEMBER"/>
    <property type="match status" value="1"/>
</dbReference>
<dbReference type="EC" id="3.6.4.12" evidence="8"/>
<dbReference type="InterPro" id="IPR014001">
    <property type="entry name" value="Helicase_ATP-bd"/>
</dbReference>
<feature type="compositionally biased region" description="Polar residues" evidence="9">
    <location>
        <begin position="1023"/>
        <end position="1040"/>
    </location>
</feature>
<dbReference type="Gene3D" id="3.40.50.300">
    <property type="entry name" value="P-loop containing nucleotide triphosphate hydrolases"/>
    <property type="match status" value="2"/>
</dbReference>
<dbReference type="GO" id="GO:0016887">
    <property type="term" value="F:ATP hydrolysis activity"/>
    <property type="evidence" value="ECO:0007669"/>
    <property type="project" value="RHEA"/>
</dbReference>
<dbReference type="PROSITE" id="PS51194">
    <property type="entry name" value="HELICASE_CTER"/>
    <property type="match status" value="1"/>
</dbReference>
<dbReference type="PROSITE" id="PS51192">
    <property type="entry name" value="HELICASE_ATP_BIND_1"/>
    <property type="match status" value="1"/>
</dbReference>
<dbReference type="InterPro" id="IPR027417">
    <property type="entry name" value="P-loop_NTPase"/>
</dbReference>
<dbReference type="GO" id="GO:0045003">
    <property type="term" value="P:double-strand break repair via synthesis-dependent strand annealing"/>
    <property type="evidence" value="ECO:0007669"/>
    <property type="project" value="TreeGrafter"/>
</dbReference>
<feature type="region of interest" description="Disordered" evidence="9">
    <location>
        <begin position="30"/>
        <end position="95"/>
    </location>
</feature>
<comment type="catalytic activity">
    <reaction evidence="8">
        <text>ATP + H2O = ADP + phosphate + H(+)</text>
        <dbReference type="Rhea" id="RHEA:13065"/>
        <dbReference type="ChEBI" id="CHEBI:15377"/>
        <dbReference type="ChEBI" id="CHEBI:15378"/>
        <dbReference type="ChEBI" id="CHEBI:30616"/>
        <dbReference type="ChEBI" id="CHEBI:43474"/>
        <dbReference type="ChEBI" id="CHEBI:456216"/>
        <dbReference type="EC" id="3.6.4.12"/>
    </reaction>
</comment>
<feature type="region of interest" description="Disordered" evidence="9">
    <location>
        <begin position="838"/>
        <end position="1149"/>
    </location>
</feature>
<feature type="compositionally biased region" description="Low complexity" evidence="9">
    <location>
        <begin position="933"/>
        <end position="947"/>
    </location>
</feature>
<dbReference type="CDD" id="cd18033">
    <property type="entry name" value="DEXDc_FANCM"/>
    <property type="match status" value="1"/>
</dbReference>
<comment type="similarity">
    <text evidence="2 8">Belongs to the DEAD box helicase family. DEAH subfamily. FANCM sub-subfamily.</text>
</comment>
<evidence type="ECO:0000256" key="9">
    <source>
        <dbReference type="SAM" id="MobiDB-lite"/>
    </source>
</evidence>
<comment type="subunit">
    <text evidence="8">Interacts with the MHF histone-fold complex to form the FANCM-MHF complex.</text>
</comment>
<feature type="compositionally biased region" description="Pro residues" evidence="9">
    <location>
        <begin position="1128"/>
        <end position="1141"/>
    </location>
</feature>
<comment type="subcellular location">
    <subcellularLocation>
        <location evidence="1 8">Nucleus</location>
    </subcellularLocation>
</comment>
<evidence type="ECO:0000256" key="7">
    <source>
        <dbReference type="ARBA" id="ARBA00023242"/>
    </source>
</evidence>
<dbReference type="GO" id="GO:0005634">
    <property type="term" value="C:nucleus"/>
    <property type="evidence" value="ECO:0007669"/>
    <property type="project" value="UniProtKB-SubCell"/>
</dbReference>
<evidence type="ECO:0000259" key="10">
    <source>
        <dbReference type="PROSITE" id="PS51192"/>
    </source>
</evidence>
<proteinExistence type="inferred from homology"/>
<evidence type="ECO:0000256" key="8">
    <source>
        <dbReference type="RuleBase" id="RU367027"/>
    </source>
</evidence>
<feature type="region of interest" description="Disordered" evidence="9">
    <location>
        <begin position="112"/>
        <end position="138"/>
    </location>
</feature>
<dbReference type="InterPro" id="IPR001650">
    <property type="entry name" value="Helicase_C-like"/>
</dbReference>
<evidence type="ECO:0000256" key="1">
    <source>
        <dbReference type="ARBA" id="ARBA00004123"/>
    </source>
</evidence>
<dbReference type="SMART" id="SM00487">
    <property type="entry name" value="DEXDc"/>
    <property type="match status" value="1"/>
</dbReference>
<dbReference type="InterPro" id="IPR039686">
    <property type="entry name" value="FANCM/Mph1-like_ID"/>
</dbReference>
<evidence type="ECO:0000256" key="6">
    <source>
        <dbReference type="ARBA" id="ARBA00022840"/>
    </source>
</evidence>
<feature type="region of interest" description="Disordered" evidence="9">
    <location>
        <begin position="178"/>
        <end position="223"/>
    </location>
</feature>
<organism evidence="12">
    <name type="scientific">Ganoderma boninense</name>
    <dbReference type="NCBI Taxonomy" id="34458"/>
    <lineage>
        <taxon>Eukaryota</taxon>
        <taxon>Fungi</taxon>
        <taxon>Dikarya</taxon>
        <taxon>Basidiomycota</taxon>
        <taxon>Agaricomycotina</taxon>
        <taxon>Agaricomycetes</taxon>
        <taxon>Polyporales</taxon>
        <taxon>Polyporaceae</taxon>
        <taxon>Ganoderma</taxon>
    </lineage>
</organism>
<feature type="region of interest" description="Disordered" evidence="9">
    <location>
        <begin position="755"/>
        <end position="793"/>
    </location>
</feature>
<feature type="compositionally biased region" description="Basic residues" evidence="9">
    <location>
        <begin position="855"/>
        <end position="866"/>
    </location>
</feature>
<reference evidence="12" key="1">
    <citation type="submission" date="2019-10" db="EMBL/GenBank/DDBJ databases">
        <authorList>
            <person name="Nor Muhammad N."/>
        </authorList>
    </citation>
    <scope>NUCLEOTIDE SEQUENCE</scope>
</reference>
<dbReference type="GO" id="GO:0005524">
    <property type="term" value="F:ATP binding"/>
    <property type="evidence" value="ECO:0007669"/>
    <property type="project" value="UniProtKB-UniRule"/>
</dbReference>
<dbReference type="GO" id="GO:0043138">
    <property type="term" value="F:3'-5' DNA helicase activity"/>
    <property type="evidence" value="ECO:0007669"/>
    <property type="project" value="InterPro"/>
</dbReference>
<keyword evidence="5 12" id="KW-0347">Helicase</keyword>
<feature type="compositionally biased region" description="Basic and acidic residues" evidence="9">
    <location>
        <begin position="74"/>
        <end position="91"/>
    </location>
</feature>
<feature type="region of interest" description="Disordered" evidence="9">
    <location>
        <begin position="1220"/>
        <end position="1265"/>
    </location>
</feature>
<gene>
    <name evidence="12" type="primary">Q8Y8N0</name>
</gene>
<dbReference type="InterPro" id="IPR044749">
    <property type="entry name" value="FANCM_DEXDc"/>
</dbReference>
<keyword evidence="7" id="KW-0539">Nucleus</keyword>
<evidence type="ECO:0000256" key="3">
    <source>
        <dbReference type="ARBA" id="ARBA00022741"/>
    </source>
</evidence>
<evidence type="ECO:0000256" key="4">
    <source>
        <dbReference type="ARBA" id="ARBA00022801"/>
    </source>
</evidence>
<keyword evidence="4 12" id="KW-0378">Hydrolase</keyword>
<dbReference type="SUPFAM" id="SSF52540">
    <property type="entry name" value="P-loop containing nucleoside triphosphate hydrolases"/>
    <property type="match status" value="1"/>
</dbReference>
<evidence type="ECO:0000256" key="2">
    <source>
        <dbReference type="ARBA" id="ARBA00009889"/>
    </source>
</evidence>
<evidence type="ECO:0000313" key="12">
    <source>
        <dbReference type="EMBL" id="VWO96633.1"/>
    </source>
</evidence>
<dbReference type="Pfam" id="PF00271">
    <property type="entry name" value="Helicase_C"/>
    <property type="match status" value="1"/>
</dbReference>
<feature type="compositionally biased region" description="Basic and acidic residues" evidence="9">
    <location>
        <begin position="778"/>
        <end position="788"/>
    </location>
</feature>
<feature type="region of interest" description="Disordered" evidence="9">
    <location>
        <begin position="1169"/>
        <end position="1189"/>
    </location>
</feature>
<feature type="compositionally biased region" description="Basic and acidic residues" evidence="9">
    <location>
        <begin position="203"/>
        <end position="216"/>
    </location>
</feature>